<evidence type="ECO:0000256" key="3">
    <source>
        <dbReference type="ARBA" id="ARBA00022475"/>
    </source>
</evidence>
<dbReference type="GO" id="GO:0071916">
    <property type="term" value="F:dipeptide transmembrane transporter activity"/>
    <property type="evidence" value="ECO:0007669"/>
    <property type="project" value="TreeGrafter"/>
</dbReference>
<sequence>MTSILKIVSQRVALGALTLWIVSLVIFAGIQFLPGDIATEMLGQSATPETVAAFRKSLGFDLPLHLRYLHWLGGVLQGDFGTALSNGRAIGELIAPRLFNTLFLAVVAALISVPLALLGGIVAALYRNTFIDRAINVVTLASISFPEFFVGYMLILLLAVHAGILPSLSDVDSSTGLLMRLNAVALPALTLSVVVLAHMMRMTRTSIVTLLSNQYIETARLKGMSEWRVLVRHALPNALAPIANVVVLNLAYLITGVVVVEAVFVYPGLGQLIVDSVQKRDIPVVQACSLVFAATYVLLNLTADILSIVMNPRLMHPK</sequence>
<keyword evidence="2 7" id="KW-0813">Transport</keyword>
<reference evidence="9 10" key="1">
    <citation type="submission" date="2015-12" db="EMBL/GenBank/DDBJ databases">
        <title>Draft genome sequence of Mesorhizobium sp. UFLA 01-765, a multitolerant efficient symbiont and plant-growth promoting strain isolated from Zn-mining soil using Leucaena leucocephala as a trap plant.</title>
        <authorList>
            <person name="Rangel W.M."/>
            <person name="Thijs S."/>
            <person name="Longatti S.M."/>
            <person name="Moreira F.M."/>
            <person name="Weyens N."/>
            <person name="Vangronsveld J."/>
            <person name="Van Hamme J.D."/>
            <person name="Bottos E.M."/>
            <person name="Rineau F."/>
        </authorList>
    </citation>
    <scope>NUCLEOTIDE SEQUENCE [LARGE SCALE GENOMIC DNA]</scope>
    <source>
        <strain evidence="9 10">UFLA 01-765</strain>
    </source>
</reference>
<protein>
    <submittedName>
        <fullName evidence="9">ABC transporter permease</fullName>
    </submittedName>
</protein>
<proteinExistence type="inferred from homology"/>
<comment type="similarity">
    <text evidence="7">Belongs to the binding-protein-dependent transport system permease family.</text>
</comment>
<keyword evidence="3" id="KW-1003">Cell membrane</keyword>
<name>A0A101KP02_RHILI</name>
<keyword evidence="5 7" id="KW-1133">Transmembrane helix</keyword>
<dbReference type="CDD" id="cd06261">
    <property type="entry name" value="TM_PBP2"/>
    <property type="match status" value="1"/>
</dbReference>
<dbReference type="SUPFAM" id="SSF161098">
    <property type="entry name" value="MetI-like"/>
    <property type="match status" value="1"/>
</dbReference>
<dbReference type="OrthoDB" id="9805855at2"/>
<accession>A0A101KP02</accession>
<gene>
    <name evidence="9" type="ORF">AU467_31230</name>
</gene>
<comment type="subcellular location">
    <subcellularLocation>
        <location evidence="1 7">Cell membrane</location>
        <topology evidence="1 7">Multi-pass membrane protein</topology>
    </subcellularLocation>
</comment>
<evidence type="ECO:0000256" key="2">
    <source>
        <dbReference type="ARBA" id="ARBA00022448"/>
    </source>
</evidence>
<comment type="caution">
    <text evidence="9">The sequence shown here is derived from an EMBL/GenBank/DDBJ whole genome shotgun (WGS) entry which is preliminary data.</text>
</comment>
<keyword evidence="4 7" id="KW-0812">Transmembrane</keyword>
<dbReference type="GO" id="GO:0005886">
    <property type="term" value="C:plasma membrane"/>
    <property type="evidence" value="ECO:0007669"/>
    <property type="project" value="UniProtKB-SubCell"/>
</dbReference>
<evidence type="ECO:0000256" key="1">
    <source>
        <dbReference type="ARBA" id="ARBA00004651"/>
    </source>
</evidence>
<feature type="transmembrane region" description="Helical" evidence="7">
    <location>
        <begin position="238"/>
        <end position="264"/>
    </location>
</feature>
<dbReference type="PANTHER" id="PTHR43163">
    <property type="entry name" value="DIPEPTIDE TRANSPORT SYSTEM PERMEASE PROTEIN DPPB-RELATED"/>
    <property type="match status" value="1"/>
</dbReference>
<feature type="transmembrane region" description="Helical" evidence="7">
    <location>
        <begin position="177"/>
        <end position="197"/>
    </location>
</feature>
<evidence type="ECO:0000313" key="10">
    <source>
        <dbReference type="Proteomes" id="UP000053176"/>
    </source>
</evidence>
<dbReference type="Gene3D" id="1.10.3720.10">
    <property type="entry name" value="MetI-like"/>
    <property type="match status" value="1"/>
</dbReference>
<feature type="transmembrane region" description="Helical" evidence="7">
    <location>
        <begin position="138"/>
        <end position="165"/>
    </location>
</feature>
<dbReference type="Proteomes" id="UP000053176">
    <property type="component" value="Unassembled WGS sequence"/>
</dbReference>
<keyword evidence="6 7" id="KW-0472">Membrane</keyword>
<evidence type="ECO:0000259" key="8">
    <source>
        <dbReference type="PROSITE" id="PS50928"/>
    </source>
</evidence>
<evidence type="ECO:0000256" key="7">
    <source>
        <dbReference type="RuleBase" id="RU363032"/>
    </source>
</evidence>
<dbReference type="Pfam" id="PF19300">
    <property type="entry name" value="BPD_transp_1_N"/>
    <property type="match status" value="1"/>
</dbReference>
<dbReference type="InterPro" id="IPR000515">
    <property type="entry name" value="MetI-like"/>
</dbReference>
<evidence type="ECO:0000256" key="6">
    <source>
        <dbReference type="ARBA" id="ARBA00023136"/>
    </source>
</evidence>
<feature type="domain" description="ABC transmembrane type-1" evidence="8">
    <location>
        <begin position="98"/>
        <end position="303"/>
    </location>
</feature>
<dbReference type="AlphaFoldDB" id="A0A101KP02"/>
<dbReference type="InterPro" id="IPR045621">
    <property type="entry name" value="BPD_transp_1_N"/>
</dbReference>
<feature type="transmembrane region" description="Helical" evidence="7">
    <location>
        <begin position="12"/>
        <end position="33"/>
    </location>
</feature>
<feature type="transmembrane region" description="Helical" evidence="7">
    <location>
        <begin position="102"/>
        <end position="126"/>
    </location>
</feature>
<evidence type="ECO:0000313" key="9">
    <source>
        <dbReference type="EMBL" id="KUM24286.1"/>
    </source>
</evidence>
<organism evidence="9 10">
    <name type="scientific">Rhizobium loti</name>
    <name type="common">Mesorhizobium loti</name>
    <dbReference type="NCBI Taxonomy" id="381"/>
    <lineage>
        <taxon>Bacteria</taxon>
        <taxon>Pseudomonadati</taxon>
        <taxon>Pseudomonadota</taxon>
        <taxon>Alphaproteobacteria</taxon>
        <taxon>Hyphomicrobiales</taxon>
        <taxon>Phyllobacteriaceae</taxon>
        <taxon>Mesorhizobium</taxon>
    </lineage>
</organism>
<dbReference type="PROSITE" id="PS50928">
    <property type="entry name" value="ABC_TM1"/>
    <property type="match status" value="1"/>
</dbReference>
<evidence type="ECO:0000256" key="4">
    <source>
        <dbReference type="ARBA" id="ARBA00022692"/>
    </source>
</evidence>
<dbReference type="InterPro" id="IPR035906">
    <property type="entry name" value="MetI-like_sf"/>
</dbReference>
<feature type="transmembrane region" description="Helical" evidence="7">
    <location>
        <begin position="284"/>
        <end position="309"/>
    </location>
</feature>
<dbReference type="PANTHER" id="PTHR43163:SF6">
    <property type="entry name" value="DIPEPTIDE TRANSPORT SYSTEM PERMEASE PROTEIN DPPB-RELATED"/>
    <property type="match status" value="1"/>
</dbReference>
<dbReference type="EMBL" id="LPWA01000141">
    <property type="protein sequence ID" value="KUM24286.1"/>
    <property type="molecule type" value="Genomic_DNA"/>
</dbReference>
<evidence type="ECO:0000256" key="5">
    <source>
        <dbReference type="ARBA" id="ARBA00022989"/>
    </source>
</evidence>
<dbReference type="Pfam" id="PF00528">
    <property type="entry name" value="BPD_transp_1"/>
    <property type="match status" value="1"/>
</dbReference>